<gene>
    <name evidence="6" type="ORF">NE237_001923</name>
</gene>
<dbReference type="AlphaFoldDB" id="A0A9Q0KUA3"/>
<evidence type="ECO:0000313" key="7">
    <source>
        <dbReference type="Proteomes" id="UP001141806"/>
    </source>
</evidence>
<dbReference type="PROSITE" id="PS50104">
    <property type="entry name" value="TIR"/>
    <property type="match status" value="1"/>
</dbReference>
<dbReference type="PANTHER" id="PTHR32009">
    <property type="entry name" value="TMV RESISTANCE PROTEIN N-LIKE"/>
    <property type="match status" value="1"/>
</dbReference>
<dbReference type="Gene3D" id="3.40.50.10140">
    <property type="entry name" value="Toll/interleukin-1 receptor homology (TIR) domain"/>
    <property type="match status" value="1"/>
</dbReference>
<sequence length="165" mass="18691">MASSSQATISSGLSHGCSYDVFINFRGIDTRENFVCLLYDGLKRDEIHAFIDSEELWEGEEIRPTLLKAIQGSKISIPVFSEHYADSKYCLLELAQMWDCCLTQDQTILPIFIAVEPRDVRHQSGSFQGPFQVYQSNCAVEDWKIALAKVGKIKGWHVKRDATIK</sequence>
<organism evidence="6 7">
    <name type="scientific">Protea cynaroides</name>
    <dbReference type="NCBI Taxonomy" id="273540"/>
    <lineage>
        <taxon>Eukaryota</taxon>
        <taxon>Viridiplantae</taxon>
        <taxon>Streptophyta</taxon>
        <taxon>Embryophyta</taxon>
        <taxon>Tracheophyta</taxon>
        <taxon>Spermatophyta</taxon>
        <taxon>Magnoliopsida</taxon>
        <taxon>Proteales</taxon>
        <taxon>Proteaceae</taxon>
        <taxon>Protea</taxon>
    </lineage>
</organism>
<dbReference type="Pfam" id="PF01582">
    <property type="entry name" value="TIR"/>
    <property type="match status" value="1"/>
</dbReference>
<evidence type="ECO:0000256" key="2">
    <source>
        <dbReference type="ARBA" id="ARBA00022801"/>
    </source>
</evidence>
<evidence type="ECO:0000259" key="5">
    <source>
        <dbReference type="PROSITE" id="PS50104"/>
    </source>
</evidence>
<comment type="caution">
    <text evidence="6">The sequence shown here is derived from an EMBL/GenBank/DDBJ whole genome shotgun (WGS) entry which is preliminary data.</text>
</comment>
<dbReference type="InterPro" id="IPR000157">
    <property type="entry name" value="TIR_dom"/>
</dbReference>
<reference evidence="6" key="1">
    <citation type="journal article" date="2023" name="Plant J.">
        <title>The genome of the king protea, Protea cynaroides.</title>
        <authorList>
            <person name="Chang J."/>
            <person name="Duong T.A."/>
            <person name="Schoeman C."/>
            <person name="Ma X."/>
            <person name="Roodt D."/>
            <person name="Barker N."/>
            <person name="Li Z."/>
            <person name="Van de Peer Y."/>
            <person name="Mizrachi E."/>
        </authorList>
    </citation>
    <scope>NUCLEOTIDE SEQUENCE</scope>
    <source>
        <tissue evidence="6">Young leaves</tissue>
    </source>
</reference>
<comment type="catalytic activity">
    <reaction evidence="4">
        <text>NAD(+) + H2O = ADP-D-ribose + nicotinamide + H(+)</text>
        <dbReference type="Rhea" id="RHEA:16301"/>
        <dbReference type="ChEBI" id="CHEBI:15377"/>
        <dbReference type="ChEBI" id="CHEBI:15378"/>
        <dbReference type="ChEBI" id="CHEBI:17154"/>
        <dbReference type="ChEBI" id="CHEBI:57540"/>
        <dbReference type="ChEBI" id="CHEBI:57967"/>
        <dbReference type="EC" id="3.2.2.6"/>
    </reaction>
    <physiologicalReaction direction="left-to-right" evidence="4">
        <dbReference type="Rhea" id="RHEA:16302"/>
    </physiologicalReaction>
</comment>
<dbReference type="EC" id="3.2.2.6" evidence="1"/>
<dbReference type="SUPFAM" id="SSF52200">
    <property type="entry name" value="Toll/Interleukin receptor TIR domain"/>
    <property type="match status" value="1"/>
</dbReference>
<name>A0A9Q0KUA3_9MAGN</name>
<proteinExistence type="predicted"/>
<keyword evidence="3" id="KW-0520">NAD</keyword>
<keyword evidence="7" id="KW-1185">Reference proteome</keyword>
<evidence type="ECO:0000256" key="4">
    <source>
        <dbReference type="ARBA" id="ARBA00047304"/>
    </source>
</evidence>
<dbReference type="GO" id="GO:0007165">
    <property type="term" value="P:signal transduction"/>
    <property type="evidence" value="ECO:0007669"/>
    <property type="project" value="InterPro"/>
</dbReference>
<protein>
    <recommendedName>
        <fullName evidence="1">ADP-ribosyl cyclase/cyclic ADP-ribose hydrolase</fullName>
        <ecNumber evidence="1">3.2.2.6</ecNumber>
    </recommendedName>
</protein>
<dbReference type="GO" id="GO:0061809">
    <property type="term" value="F:NAD+ nucleosidase activity, cyclic ADP-ribose generating"/>
    <property type="evidence" value="ECO:0007669"/>
    <property type="project" value="UniProtKB-EC"/>
</dbReference>
<dbReference type="EMBL" id="JAMYWD010000003">
    <property type="protein sequence ID" value="KAJ4976817.1"/>
    <property type="molecule type" value="Genomic_DNA"/>
</dbReference>
<dbReference type="SMART" id="SM00255">
    <property type="entry name" value="TIR"/>
    <property type="match status" value="1"/>
</dbReference>
<keyword evidence="2" id="KW-0378">Hydrolase</keyword>
<accession>A0A9Q0KUA3</accession>
<dbReference type="OrthoDB" id="1905256at2759"/>
<dbReference type="PANTHER" id="PTHR32009:SF39">
    <property type="entry name" value="TIR DOMAIN-CONTAINING PROTEIN"/>
    <property type="match status" value="1"/>
</dbReference>
<evidence type="ECO:0000256" key="1">
    <source>
        <dbReference type="ARBA" id="ARBA00011982"/>
    </source>
</evidence>
<evidence type="ECO:0000313" key="6">
    <source>
        <dbReference type="EMBL" id="KAJ4976817.1"/>
    </source>
</evidence>
<feature type="domain" description="TIR" evidence="5">
    <location>
        <begin position="17"/>
        <end position="165"/>
    </location>
</feature>
<evidence type="ECO:0000256" key="3">
    <source>
        <dbReference type="ARBA" id="ARBA00023027"/>
    </source>
</evidence>
<dbReference type="Proteomes" id="UP001141806">
    <property type="component" value="Unassembled WGS sequence"/>
</dbReference>
<dbReference type="InterPro" id="IPR035897">
    <property type="entry name" value="Toll_tir_struct_dom_sf"/>
</dbReference>